<reference evidence="7" key="1">
    <citation type="journal article" date="2019" name="Int. J. Syst. Evol. Microbiol.">
        <title>The Global Catalogue of Microorganisms (GCM) 10K type strain sequencing project: providing services to taxonomists for standard genome sequencing and annotation.</title>
        <authorList>
            <consortium name="The Broad Institute Genomics Platform"/>
            <consortium name="The Broad Institute Genome Sequencing Center for Infectious Disease"/>
            <person name="Wu L."/>
            <person name="Ma J."/>
        </authorList>
    </citation>
    <scope>NUCLEOTIDE SEQUENCE [LARGE SCALE GENOMIC DNA]</scope>
    <source>
        <strain evidence="7">CCUG 49584</strain>
    </source>
</reference>
<dbReference type="InterPro" id="IPR002104">
    <property type="entry name" value="Integrase_catalytic"/>
</dbReference>
<dbReference type="Gene3D" id="1.10.443.10">
    <property type="entry name" value="Intergrase catalytic core"/>
    <property type="match status" value="1"/>
</dbReference>
<keyword evidence="4" id="KW-0233">DNA recombination</keyword>
<dbReference type="RefSeq" id="WP_374806695.1">
    <property type="nucleotide sequence ID" value="NZ_JBHEEF010000002.1"/>
</dbReference>
<dbReference type="SUPFAM" id="SSF56349">
    <property type="entry name" value="DNA breaking-rejoining enzymes"/>
    <property type="match status" value="1"/>
</dbReference>
<dbReference type="InterPro" id="IPR050808">
    <property type="entry name" value="Phage_Integrase"/>
</dbReference>
<dbReference type="EMBL" id="JBHTMA010000033">
    <property type="protein sequence ID" value="MFD1226807.1"/>
    <property type="molecule type" value="Genomic_DNA"/>
</dbReference>
<evidence type="ECO:0000256" key="4">
    <source>
        <dbReference type="ARBA" id="ARBA00023172"/>
    </source>
</evidence>
<feature type="domain" description="Tyr recombinase" evidence="5">
    <location>
        <begin position="149"/>
        <end position="321"/>
    </location>
</feature>
<accession>A0ABW3V2E3</accession>
<proteinExistence type="inferred from homology"/>
<dbReference type="Gene3D" id="1.10.150.130">
    <property type="match status" value="1"/>
</dbReference>
<evidence type="ECO:0000313" key="7">
    <source>
        <dbReference type="Proteomes" id="UP001597263"/>
    </source>
</evidence>
<evidence type="ECO:0000256" key="2">
    <source>
        <dbReference type="ARBA" id="ARBA00022908"/>
    </source>
</evidence>
<dbReference type="InterPro" id="IPR011010">
    <property type="entry name" value="DNA_brk_join_enz"/>
</dbReference>
<dbReference type="InterPro" id="IPR013762">
    <property type="entry name" value="Integrase-like_cat_sf"/>
</dbReference>
<dbReference type="InterPro" id="IPR010998">
    <property type="entry name" value="Integrase_recombinase_N"/>
</dbReference>
<dbReference type="Pfam" id="PF00589">
    <property type="entry name" value="Phage_integrase"/>
    <property type="match status" value="1"/>
</dbReference>
<name>A0ABW3V2E3_9HYPH</name>
<evidence type="ECO:0000313" key="6">
    <source>
        <dbReference type="EMBL" id="MFD1226807.1"/>
    </source>
</evidence>
<dbReference type="Proteomes" id="UP001597263">
    <property type="component" value="Unassembled WGS sequence"/>
</dbReference>
<evidence type="ECO:0000256" key="3">
    <source>
        <dbReference type="ARBA" id="ARBA00023125"/>
    </source>
</evidence>
<evidence type="ECO:0000259" key="5">
    <source>
        <dbReference type="PROSITE" id="PS51898"/>
    </source>
</evidence>
<comment type="similarity">
    <text evidence="1">Belongs to the 'phage' integrase family.</text>
</comment>
<evidence type="ECO:0000256" key="1">
    <source>
        <dbReference type="ARBA" id="ARBA00008857"/>
    </source>
</evidence>
<keyword evidence="2" id="KW-0229">DNA integration</keyword>
<keyword evidence="7" id="KW-1185">Reference proteome</keyword>
<dbReference type="PROSITE" id="PS51898">
    <property type="entry name" value="TYR_RECOMBINASE"/>
    <property type="match status" value="1"/>
</dbReference>
<sequence length="338" mass="38390">MKYFYRIGKGLRVRLPDDLNSREFKEAYKQAVMGYKIEEAPRGIPAAPYSLRWLIDRYRESSTWRAFSIATWRQRENIFTEAIKRSNNTRYTAIDRRSMVMAVEARAETPAQANHFLKAMRGLFSWALQNDYVTIDPTAGVLPLKYKTIGFAPWTMEDLLQFYDRWPVGTKARLAVELLLHTGLRRSDVVRAGRQHMRGDIFSIATQKTGSQITVEFPKALLDVISVTETGTTTFLISESGNAFETASFGNWFRDRCNDAGINKSAHGLRKLSATLSAEAGAATHELMAQYGWSNVKQAELYTKGADRVRLGIKNSRRVADQIESEIALTRSRSKVKK</sequence>
<dbReference type="PANTHER" id="PTHR30629">
    <property type="entry name" value="PROPHAGE INTEGRASE"/>
    <property type="match status" value="1"/>
</dbReference>
<comment type="caution">
    <text evidence="6">The sequence shown here is derived from an EMBL/GenBank/DDBJ whole genome shotgun (WGS) entry which is preliminary data.</text>
</comment>
<keyword evidence="3" id="KW-0238">DNA-binding</keyword>
<dbReference type="PANTHER" id="PTHR30629:SF2">
    <property type="entry name" value="PROPHAGE INTEGRASE INTS-RELATED"/>
    <property type="match status" value="1"/>
</dbReference>
<organism evidence="6 7">
    <name type="scientific">Pseudochrobactrum kiredjianiae</name>
    <dbReference type="NCBI Taxonomy" id="386305"/>
    <lineage>
        <taxon>Bacteria</taxon>
        <taxon>Pseudomonadati</taxon>
        <taxon>Pseudomonadota</taxon>
        <taxon>Alphaproteobacteria</taxon>
        <taxon>Hyphomicrobiales</taxon>
        <taxon>Brucellaceae</taxon>
        <taxon>Pseudochrobactrum</taxon>
    </lineage>
</organism>
<protein>
    <submittedName>
        <fullName evidence="6">Tyrosine-type recombinase/integrase</fullName>
    </submittedName>
</protein>
<gene>
    <name evidence="6" type="ORF">ACFQ35_06535</name>
</gene>